<dbReference type="InterPro" id="IPR003597">
    <property type="entry name" value="Ig_C1-set"/>
</dbReference>
<sequence>MELPPPPSLQSDAERWRLRYGSAGWGKESRHKQREVSGCSHTDTGAEASFGYGTKLTVLDSNRTITPPKVKVLQPSPNECQTNKDKKHKKTLVCVASHFYPDHVSVFWQINGVNVTRGVATDNAALWGGEHYSISSRLTVPLSDWLTPSKTFTCTVSFFNGTDTVPRSDWVRGVEVPAAPTRGKYLRITHTAKLFYATLIAKSSVFGVFVAFLVWRLQGSSGKQKD</sequence>
<keyword evidence="3" id="KW-1133">Transmembrane helix</keyword>
<comment type="caution">
    <text evidence="5">The sequence shown here is derived from an EMBL/GenBank/DDBJ whole genome shotgun (WGS) entry which is preliminary data.</text>
</comment>
<evidence type="ECO:0000256" key="1">
    <source>
        <dbReference type="ARBA" id="ARBA00023319"/>
    </source>
</evidence>
<dbReference type="Proteomes" id="UP000465112">
    <property type="component" value="Chromosome 15"/>
</dbReference>
<feature type="transmembrane region" description="Helical" evidence="3">
    <location>
        <begin position="194"/>
        <end position="215"/>
    </location>
</feature>
<proteinExistence type="predicted"/>
<keyword evidence="3" id="KW-0472">Membrane</keyword>
<name>A0A6A5EVJ8_PERFL</name>
<evidence type="ECO:0000313" key="5">
    <source>
        <dbReference type="EMBL" id="KAF1380083.1"/>
    </source>
</evidence>
<feature type="domain" description="Ig-like" evidence="4">
    <location>
        <begin position="68"/>
        <end position="157"/>
    </location>
</feature>
<keyword evidence="3" id="KW-0812">Transmembrane</keyword>
<gene>
    <name evidence="5" type="ORF">PFLUV_G00182790</name>
</gene>
<dbReference type="PANTHER" id="PTHR23411">
    <property type="entry name" value="TAPASIN"/>
    <property type="match status" value="1"/>
</dbReference>
<evidence type="ECO:0000256" key="2">
    <source>
        <dbReference type="SAM" id="MobiDB-lite"/>
    </source>
</evidence>
<dbReference type="InterPro" id="IPR050380">
    <property type="entry name" value="Immune_Resp_Modulators"/>
</dbReference>
<dbReference type="SUPFAM" id="SSF48726">
    <property type="entry name" value="Immunoglobulin"/>
    <property type="match status" value="1"/>
</dbReference>
<dbReference type="InterPro" id="IPR013783">
    <property type="entry name" value="Ig-like_fold"/>
</dbReference>
<dbReference type="InterPro" id="IPR007110">
    <property type="entry name" value="Ig-like_dom"/>
</dbReference>
<dbReference type="AlphaFoldDB" id="A0A6A5EVJ8"/>
<dbReference type="SMART" id="SM00407">
    <property type="entry name" value="IGc1"/>
    <property type="match status" value="1"/>
</dbReference>
<reference evidence="5 6" key="1">
    <citation type="submission" date="2019-06" db="EMBL/GenBank/DDBJ databases">
        <title>A chromosome-scale genome assembly of the European perch, Perca fluviatilis.</title>
        <authorList>
            <person name="Roques C."/>
            <person name="Zahm M."/>
            <person name="Cabau C."/>
            <person name="Klopp C."/>
            <person name="Bouchez O."/>
            <person name="Donnadieu C."/>
            <person name="Kuhl H."/>
            <person name="Gislard M."/>
            <person name="Guendouz S."/>
            <person name="Journot L."/>
            <person name="Haffray P."/>
            <person name="Bestin A."/>
            <person name="Morvezen R."/>
            <person name="Feron R."/>
            <person name="Wen M."/>
            <person name="Jouanno E."/>
            <person name="Herpin A."/>
            <person name="Schartl M."/>
            <person name="Postlethwait J."/>
            <person name="Schaerlinger B."/>
            <person name="Chardard D."/>
            <person name="Lecocq T."/>
            <person name="Poncet C."/>
            <person name="Jaffrelo L."/>
            <person name="Lampietro C."/>
            <person name="Guiguen Y."/>
        </authorList>
    </citation>
    <scope>NUCLEOTIDE SEQUENCE [LARGE SCALE GENOMIC DNA]</scope>
    <source>
        <tissue evidence="5">Blood</tissue>
    </source>
</reference>
<evidence type="ECO:0000256" key="3">
    <source>
        <dbReference type="SAM" id="Phobius"/>
    </source>
</evidence>
<dbReference type="Pfam" id="PF07654">
    <property type="entry name" value="C1-set"/>
    <property type="match status" value="1"/>
</dbReference>
<protein>
    <recommendedName>
        <fullName evidence="4">Ig-like domain-containing protein</fullName>
    </recommendedName>
</protein>
<evidence type="ECO:0000313" key="6">
    <source>
        <dbReference type="Proteomes" id="UP000465112"/>
    </source>
</evidence>
<dbReference type="Gene3D" id="2.60.40.10">
    <property type="entry name" value="Immunoglobulins"/>
    <property type="match status" value="1"/>
</dbReference>
<dbReference type="PROSITE" id="PS50835">
    <property type="entry name" value="IG_LIKE"/>
    <property type="match status" value="1"/>
</dbReference>
<dbReference type="EMBL" id="VHII01000015">
    <property type="protein sequence ID" value="KAF1380083.1"/>
    <property type="molecule type" value="Genomic_DNA"/>
</dbReference>
<keyword evidence="6" id="KW-1185">Reference proteome</keyword>
<keyword evidence="1" id="KW-0393">Immunoglobulin domain</keyword>
<evidence type="ECO:0000259" key="4">
    <source>
        <dbReference type="PROSITE" id="PS50835"/>
    </source>
</evidence>
<accession>A0A6A5EVJ8</accession>
<feature type="region of interest" description="Disordered" evidence="2">
    <location>
        <begin position="22"/>
        <end position="43"/>
    </location>
</feature>
<organism evidence="5 6">
    <name type="scientific">Perca fluviatilis</name>
    <name type="common">European perch</name>
    <dbReference type="NCBI Taxonomy" id="8168"/>
    <lineage>
        <taxon>Eukaryota</taxon>
        <taxon>Metazoa</taxon>
        <taxon>Chordata</taxon>
        <taxon>Craniata</taxon>
        <taxon>Vertebrata</taxon>
        <taxon>Euteleostomi</taxon>
        <taxon>Actinopterygii</taxon>
        <taxon>Neopterygii</taxon>
        <taxon>Teleostei</taxon>
        <taxon>Neoteleostei</taxon>
        <taxon>Acanthomorphata</taxon>
        <taxon>Eupercaria</taxon>
        <taxon>Perciformes</taxon>
        <taxon>Percoidei</taxon>
        <taxon>Percidae</taxon>
        <taxon>Percinae</taxon>
        <taxon>Perca</taxon>
    </lineage>
</organism>
<dbReference type="InterPro" id="IPR036179">
    <property type="entry name" value="Ig-like_dom_sf"/>
</dbReference>